<name>A0A1I7ZGA1_9BILA</name>
<evidence type="ECO:0000256" key="1">
    <source>
        <dbReference type="SAM" id="MobiDB-lite"/>
    </source>
</evidence>
<proteinExistence type="predicted"/>
<reference evidence="3" key="1">
    <citation type="submission" date="2016-11" db="UniProtKB">
        <authorList>
            <consortium name="WormBaseParasite"/>
        </authorList>
    </citation>
    <scope>IDENTIFICATION</scope>
</reference>
<sequence length="152" mass="17078">MLASSSLLQPPRLLSVPIRADGTQGGAVGQEEAADPHEARRSLVGWTSETNDVNDPNVNNLRPYDFSYAELPGQRICLPQRVDGTQRDAVVQEEIADLHESRRSVAGWTSETSLEEPAFLRQLMTHRFFYGASERCVPRIREVWSFCLYVTS</sequence>
<accession>A0A1I7ZGA1</accession>
<dbReference type="AlphaFoldDB" id="A0A1I7ZGA1"/>
<dbReference type="WBParaSite" id="L893_g25901.t1">
    <property type="protein sequence ID" value="L893_g25901.t1"/>
    <property type="gene ID" value="L893_g25901"/>
</dbReference>
<dbReference type="Proteomes" id="UP000095287">
    <property type="component" value="Unplaced"/>
</dbReference>
<feature type="region of interest" description="Disordered" evidence="1">
    <location>
        <begin position="14"/>
        <end position="40"/>
    </location>
</feature>
<keyword evidence="2" id="KW-1185">Reference proteome</keyword>
<protein>
    <submittedName>
        <fullName evidence="3">Uncharacterized protein</fullName>
    </submittedName>
</protein>
<evidence type="ECO:0000313" key="3">
    <source>
        <dbReference type="WBParaSite" id="L893_g25901.t1"/>
    </source>
</evidence>
<organism evidence="2 3">
    <name type="scientific">Steinernema glaseri</name>
    <dbReference type="NCBI Taxonomy" id="37863"/>
    <lineage>
        <taxon>Eukaryota</taxon>
        <taxon>Metazoa</taxon>
        <taxon>Ecdysozoa</taxon>
        <taxon>Nematoda</taxon>
        <taxon>Chromadorea</taxon>
        <taxon>Rhabditida</taxon>
        <taxon>Tylenchina</taxon>
        <taxon>Panagrolaimomorpha</taxon>
        <taxon>Strongyloidoidea</taxon>
        <taxon>Steinernematidae</taxon>
        <taxon>Steinernema</taxon>
    </lineage>
</organism>
<evidence type="ECO:0000313" key="2">
    <source>
        <dbReference type="Proteomes" id="UP000095287"/>
    </source>
</evidence>